<proteinExistence type="predicted"/>
<accession>F9XS82</accession>
<evidence type="ECO:0000313" key="1">
    <source>
        <dbReference type="EMBL" id="EGP81922.1"/>
    </source>
</evidence>
<dbReference type="InParanoid" id="F9XS82"/>
<sequence length="414" mass="44029">MSKIDDAGVLVVGGCDAGRGAGMDQVYCTQGAFDRSDLLAEDAGGEGKIEECSEIWSLVLNLSFVDDFGVFAEDLDAVQSDDEVMVALAKVVDTFGKGFSGSPAVIGSRIATDRHRTTSYHVWLPVTVVAEGPVSLKDGVAEGLVRLVKAGVEGSVEGSVDNSVDGSDGGEVAGEHAEVVFMAQSWWWMAGGRERAAIYGVIAQWMFMSRRCRLQSAVSRVRKDTVVKTLLASSLWSWRRIEGSSRVAEGRENAGVGADGGVVAGGARGSRVHGTELAAQELCDACRGGCDVGVGIGEGGSECLKLLGTGALSRAQSAASEALVERLVLSKLFTGSCWNSAPCVDEEELVPVKKARVADSLLVANAGCERVELLRVRALSRTQCALSGWCRRDDGRSEWCDGRRDCYWRCCTRR</sequence>
<dbReference type="RefSeq" id="XP_003846946.1">
    <property type="nucleotide sequence ID" value="XM_003846898.1"/>
</dbReference>
<gene>
    <name evidence="1" type="ORF">MYCGRDRAFT_98071</name>
</gene>
<dbReference type="GeneID" id="13396732"/>
<protein>
    <submittedName>
        <fullName evidence="1">Uncharacterized protein</fullName>
    </submittedName>
</protein>
<organism evidence="1 2">
    <name type="scientific">Zymoseptoria tritici (strain CBS 115943 / IPO323)</name>
    <name type="common">Speckled leaf blotch fungus</name>
    <name type="synonym">Septoria tritici</name>
    <dbReference type="NCBI Taxonomy" id="336722"/>
    <lineage>
        <taxon>Eukaryota</taxon>
        <taxon>Fungi</taxon>
        <taxon>Dikarya</taxon>
        <taxon>Ascomycota</taxon>
        <taxon>Pezizomycotina</taxon>
        <taxon>Dothideomycetes</taxon>
        <taxon>Dothideomycetidae</taxon>
        <taxon>Mycosphaerellales</taxon>
        <taxon>Mycosphaerellaceae</taxon>
        <taxon>Zymoseptoria</taxon>
    </lineage>
</organism>
<dbReference type="EMBL" id="CM001215">
    <property type="protein sequence ID" value="EGP81922.1"/>
    <property type="molecule type" value="Genomic_DNA"/>
</dbReference>
<dbReference type="Proteomes" id="UP000008062">
    <property type="component" value="Chromosome 20"/>
</dbReference>
<dbReference type="HOGENOM" id="CLU_664317_0_0_1"/>
<dbReference type="AlphaFoldDB" id="F9XS82"/>
<name>F9XS82_ZYMTI</name>
<reference evidence="1 2" key="1">
    <citation type="journal article" date="2011" name="PLoS Genet.">
        <title>Finished genome of the fungal wheat pathogen Mycosphaerella graminicola reveals dispensome structure, chromosome plasticity, and stealth pathogenesis.</title>
        <authorList>
            <person name="Goodwin S.B."/>
            <person name="Ben M'barek S."/>
            <person name="Dhillon B."/>
            <person name="Wittenberg A.H.J."/>
            <person name="Crane C.F."/>
            <person name="Hane J.K."/>
            <person name="Foster A.J."/>
            <person name="Van der Lee T.A.J."/>
            <person name="Grimwood J."/>
            <person name="Aerts A."/>
            <person name="Antoniw J."/>
            <person name="Bailey A."/>
            <person name="Bluhm B."/>
            <person name="Bowler J."/>
            <person name="Bristow J."/>
            <person name="van der Burgt A."/>
            <person name="Canto-Canche B."/>
            <person name="Churchill A.C.L."/>
            <person name="Conde-Ferraez L."/>
            <person name="Cools H.J."/>
            <person name="Coutinho P.M."/>
            <person name="Csukai M."/>
            <person name="Dehal P."/>
            <person name="De Wit P."/>
            <person name="Donzelli B."/>
            <person name="van de Geest H.C."/>
            <person name="van Ham R.C.H.J."/>
            <person name="Hammond-Kosack K.E."/>
            <person name="Henrissat B."/>
            <person name="Kilian A."/>
            <person name="Kobayashi A.K."/>
            <person name="Koopmann E."/>
            <person name="Kourmpetis Y."/>
            <person name="Kuzniar A."/>
            <person name="Lindquist E."/>
            <person name="Lombard V."/>
            <person name="Maliepaard C."/>
            <person name="Martins N."/>
            <person name="Mehrabi R."/>
            <person name="Nap J.P.H."/>
            <person name="Ponomarenko A."/>
            <person name="Rudd J.J."/>
            <person name="Salamov A."/>
            <person name="Schmutz J."/>
            <person name="Schouten H.J."/>
            <person name="Shapiro H."/>
            <person name="Stergiopoulos I."/>
            <person name="Torriani S.F.F."/>
            <person name="Tu H."/>
            <person name="de Vries R.P."/>
            <person name="Waalwijk C."/>
            <person name="Ware S.B."/>
            <person name="Wiebenga A."/>
            <person name="Zwiers L.-H."/>
            <person name="Oliver R.P."/>
            <person name="Grigoriev I.V."/>
            <person name="Kema G.H.J."/>
        </authorList>
    </citation>
    <scope>NUCLEOTIDE SEQUENCE [LARGE SCALE GENOMIC DNA]</scope>
    <source>
        <strain evidence="2">CBS 115943 / IPO323</strain>
    </source>
</reference>
<evidence type="ECO:0000313" key="2">
    <source>
        <dbReference type="Proteomes" id="UP000008062"/>
    </source>
</evidence>
<dbReference type="KEGG" id="ztr:MYCGRDRAFT_98071"/>
<keyword evidence="2" id="KW-1185">Reference proteome</keyword>